<dbReference type="GO" id="GO:0005745">
    <property type="term" value="C:m-AAA complex"/>
    <property type="evidence" value="ECO:0007669"/>
    <property type="project" value="TreeGrafter"/>
</dbReference>
<evidence type="ECO:0000256" key="9">
    <source>
        <dbReference type="SAM" id="MobiDB-lite"/>
    </source>
</evidence>
<keyword evidence="10" id="KW-1133">Transmembrane helix</keyword>
<feature type="compositionally biased region" description="Basic and acidic residues" evidence="9">
    <location>
        <begin position="130"/>
        <end position="140"/>
    </location>
</feature>
<reference evidence="13" key="1">
    <citation type="submission" date="2016-04" db="UniProtKB">
        <authorList>
            <consortium name="WormBaseParasite"/>
        </authorList>
    </citation>
    <scope>IDENTIFICATION</scope>
</reference>
<keyword evidence="2" id="KW-0645">Protease</keyword>
<keyword evidence="5" id="KW-0378">Hydrolase</keyword>
<protein>
    <submittedName>
        <fullName evidence="13">FtsH_ext domain-containing protein</fullName>
    </submittedName>
</protein>
<feature type="region of interest" description="Disordered" evidence="9">
    <location>
        <begin position="107"/>
        <end position="152"/>
    </location>
</feature>
<dbReference type="GO" id="GO:0034982">
    <property type="term" value="P:mitochondrial protein processing"/>
    <property type="evidence" value="ECO:0007669"/>
    <property type="project" value="TreeGrafter"/>
</dbReference>
<comment type="cofactor">
    <cofactor evidence="1">
        <name>Zn(2+)</name>
        <dbReference type="ChEBI" id="CHEBI:29105"/>
    </cofactor>
</comment>
<keyword evidence="3" id="KW-0479">Metal-binding</keyword>
<dbReference type="Gene3D" id="3.40.1690.20">
    <property type="match status" value="1"/>
</dbReference>
<dbReference type="WBParaSite" id="DME_0001030901-mRNA-1">
    <property type="protein sequence ID" value="DME_0001030901-mRNA-1"/>
    <property type="gene ID" value="DME_0001030901"/>
</dbReference>
<feature type="compositionally biased region" description="Polar residues" evidence="9">
    <location>
        <begin position="141"/>
        <end position="152"/>
    </location>
</feature>
<sequence length="314" mass="36883">LNNATEAPHKQCFGSFMMIRINQKFFRTFYHINRTIGRYKCFYIPQFKGDTMFTNDDLTKLLNINMDRNMVFKISSLYNMPKGFEKFMREKLKKTFEKIKKDMEEIEGELESDKNSKSEFENLNQKKRKEALESTKKRIDQPTNPDSSGSSGSFDWQLTSFRDFKMSDKDKGFVFVATVGFLLALYLSNSYEEVSWKKFYSDFLEKGNVERLEVVNNRWVRIIPTQYSTSGTIYYFNIGSVDSFERSITAAQHHLGIDIENHVPVFYKNEFEFWHQLPNIIQFLIPVLIFGPFLYSVFKARGVGGSGNDRIYRA</sequence>
<evidence type="ECO:0000256" key="10">
    <source>
        <dbReference type="SAM" id="Phobius"/>
    </source>
</evidence>
<evidence type="ECO:0000256" key="5">
    <source>
        <dbReference type="ARBA" id="ARBA00022801"/>
    </source>
</evidence>
<organism evidence="12 13">
    <name type="scientific">Dracunculus medinensis</name>
    <name type="common">Guinea worm</name>
    <dbReference type="NCBI Taxonomy" id="318479"/>
    <lineage>
        <taxon>Eukaryota</taxon>
        <taxon>Metazoa</taxon>
        <taxon>Ecdysozoa</taxon>
        <taxon>Nematoda</taxon>
        <taxon>Chromadorea</taxon>
        <taxon>Rhabditida</taxon>
        <taxon>Spirurina</taxon>
        <taxon>Dracunculoidea</taxon>
        <taxon>Dracunculidae</taxon>
        <taxon>Dracunculus</taxon>
    </lineage>
</organism>
<feature type="compositionally biased region" description="Basic and acidic residues" evidence="9">
    <location>
        <begin position="111"/>
        <end position="120"/>
    </location>
</feature>
<evidence type="ECO:0000256" key="3">
    <source>
        <dbReference type="ARBA" id="ARBA00022723"/>
    </source>
</evidence>
<evidence type="ECO:0000256" key="2">
    <source>
        <dbReference type="ARBA" id="ARBA00022670"/>
    </source>
</evidence>
<evidence type="ECO:0000256" key="6">
    <source>
        <dbReference type="ARBA" id="ARBA00022833"/>
    </source>
</evidence>
<feature type="domain" description="Peptidase M41 FtsH extracellular" evidence="11">
    <location>
        <begin position="174"/>
        <end position="262"/>
    </location>
</feature>
<dbReference type="Pfam" id="PF06480">
    <property type="entry name" value="FtsH_ext"/>
    <property type="match status" value="1"/>
</dbReference>
<feature type="transmembrane region" description="Helical" evidence="10">
    <location>
        <begin position="280"/>
        <end position="298"/>
    </location>
</feature>
<evidence type="ECO:0000256" key="4">
    <source>
        <dbReference type="ARBA" id="ARBA00022741"/>
    </source>
</evidence>
<keyword evidence="6" id="KW-0862">Zinc</keyword>
<dbReference type="Proteomes" id="UP000038040">
    <property type="component" value="Unplaced"/>
</dbReference>
<dbReference type="PANTHER" id="PTHR43655:SF2">
    <property type="entry name" value="AFG3 LIKE MATRIX AAA PEPTIDASE SUBUNIT 2, ISOFORM A"/>
    <property type="match status" value="1"/>
</dbReference>
<dbReference type="AlphaFoldDB" id="A0A158Q6J8"/>
<accession>A0A158Q6J8</accession>
<dbReference type="GO" id="GO:0005524">
    <property type="term" value="F:ATP binding"/>
    <property type="evidence" value="ECO:0007669"/>
    <property type="project" value="UniProtKB-KW"/>
</dbReference>
<dbReference type="GO" id="GO:0008270">
    <property type="term" value="F:zinc ion binding"/>
    <property type="evidence" value="ECO:0007669"/>
    <property type="project" value="InterPro"/>
</dbReference>
<keyword evidence="10" id="KW-0472">Membrane</keyword>
<evidence type="ECO:0000256" key="8">
    <source>
        <dbReference type="ARBA" id="ARBA00023049"/>
    </source>
</evidence>
<feature type="transmembrane region" description="Helical" evidence="10">
    <location>
        <begin position="172"/>
        <end position="191"/>
    </location>
</feature>
<keyword evidence="4" id="KW-0547">Nucleotide-binding</keyword>
<dbReference type="PANTHER" id="PTHR43655">
    <property type="entry name" value="ATP-DEPENDENT PROTEASE"/>
    <property type="match status" value="1"/>
</dbReference>
<evidence type="ECO:0000313" key="13">
    <source>
        <dbReference type="WBParaSite" id="DME_0001030901-mRNA-1"/>
    </source>
</evidence>
<dbReference type="GO" id="GO:0004222">
    <property type="term" value="F:metalloendopeptidase activity"/>
    <property type="evidence" value="ECO:0007669"/>
    <property type="project" value="InterPro"/>
</dbReference>
<proteinExistence type="predicted"/>
<dbReference type="InterPro" id="IPR011546">
    <property type="entry name" value="Pept_M41_FtsH_extracell"/>
</dbReference>
<dbReference type="InterPro" id="IPR050928">
    <property type="entry name" value="ATP-dep_Zn_Metalloprotease"/>
</dbReference>
<keyword evidence="8" id="KW-0482">Metalloprotease</keyword>
<name>A0A158Q6J8_DRAME</name>
<evidence type="ECO:0000256" key="7">
    <source>
        <dbReference type="ARBA" id="ARBA00022840"/>
    </source>
</evidence>
<evidence type="ECO:0000256" key="1">
    <source>
        <dbReference type="ARBA" id="ARBA00001947"/>
    </source>
</evidence>
<dbReference type="GO" id="GO:0004176">
    <property type="term" value="F:ATP-dependent peptidase activity"/>
    <property type="evidence" value="ECO:0007669"/>
    <property type="project" value="InterPro"/>
</dbReference>
<keyword evidence="7" id="KW-0067">ATP-binding</keyword>
<evidence type="ECO:0000313" key="12">
    <source>
        <dbReference type="Proteomes" id="UP000038040"/>
    </source>
</evidence>
<keyword evidence="10" id="KW-0812">Transmembrane</keyword>
<evidence type="ECO:0000259" key="11">
    <source>
        <dbReference type="Pfam" id="PF06480"/>
    </source>
</evidence>